<protein>
    <recommendedName>
        <fullName evidence="4">DUF2127 domain-containing protein</fullName>
    </recommendedName>
</protein>
<comment type="caution">
    <text evidence="2">The sequence shown here is derived from an EMBL/GenBank/DDBJ whole genome shotgun (WGS) entry which is preliminary data.</text>
</comment>
<evidence type="ECO:0000313" key="3">
    <source>
        <dbReference type="Proteomes" id="UP000320235"/>
    </source>
</evidence>
<feature type="transmembrane region" description="Helical" evidence="1">
    <location>
        <begin position="7"/>
        <end position="35"/>
    </location>
</feature>
<organism evidence="2 3">
    <name type="scientific">Microbacterium kyungheense</name>
    <dbReference type="NCBI Taxonomy" id="1263636"/>
    <lineage>
        <taxon>Bacteria</taxon>
        <taxon>Bacillati</taxon>
        <taxon>Actinomycetota</taxon>
        <taxon>Actinomycetes</taxon>
        <taxon>Micrococcales</taxon>
        <taxon>Microbacteriaceae</taxon>
        <taxon>Microbacterium</taxon>
    </lineage>
</organism>
<dbReference type="Proteomes" id="UP000320235">
    <property type="component" value="Unassembled WGS sequence"/>
</dbReference>
<dbReference type="RefSeq" id="WP_141892590.1">
    <property type="nucleotide sequence ID" value="NZ_BAABLH010000001.1"/>
</dbReference>
<keyword evidence="1" id="KW-1133">Transmembrane helix</keyword>
<dbReference type="EMBL" id="VFPE01000001">
    <property type="protein sequence ID" value="TQM34088.1"/>
    <property type="molecule type" value="Genomic_DNA"/>
</dbReference>
<reference evidence="2 3" key="1">
    <citation type="submission" date="2019-06" db="EMBL/GenBank/DDBJ databases">
        <title>Sequencing the genomes of 1000 actinobacteria strains.</title>
        <authorList>
            <person name="Klenk H.-P."/>
        </authorList>
    </citation>
    <scope>NUCLEOTIDE SEQUENCE [LARGE SCALE GENOMIC DNA]</scope>
    <source>
        <strain evidence="2 3">DSM 105492</strain>
    </source>
</reference>
<gene>
    <name evidence="2" type="ORF">FB391_0375</name>
</gene>
<dbReference type="AlphaFoldDB" id="A0A543FJQ2"/>
<feature type="transmembrane region" description="Helical" evidence="1">
    <location>
        <begin position="94"/>
        <end position="111"/>
    </location>
</feature>
<evidence type="ECO:0000313" key="2">
    <source>
        <dbReference type="EMBL" id="TQM34088.1"/>
    </source>
</evidence>
<keyword evidence="1" id="KW-0812">Transmembrane</keyword>
<name>A0A543FJQ2_9MICO</name>
<proteinExistence type="predicted"/>
<keyword evidence="1" id="KW-0472">Membrane</keyword>
<sequence>MTNRPLGVTIVAIIAWLSGFFQIVGSIFGIIGGLFITWPAILAWISLLIGIITLVVGVGLWRGNPTARTIAAIVFVVTIVLELLSVFAGESLWSAIWGALLPIIGLILLYTRQARAYFGS</sequence>
<feature type="transmembrane region" description="Helical" evidence="1">
    <location>
        <begin position="70"/>
        <end position="88"/>
    </location>
</feature>
<accession>A0A543FJQ2</accession>
<evidence type="ECO:0000256" key="1">
    <source>
        <dbReference type="SAM" id="Phobius"/>
    </source>
</evidence>
<evidence type="ECO:0008006" key="4">
    <source>
        <dbReference type="Google" id="ProtNLM"/>
    </source>
</evidence>
<feature type="transmembrane region" description="Helical" evidence="1">
    <location>
        <begin position="41"/>
        <end position="61"/>
    </location>
</feature>
<keyword evidence="3" id="KW-1185">Reference proteome</keyword>